<accession>A0ACC0H5Z3</accession>
<evidence type="ECO:0000313" key="1">
    <source>
        <dbReference type="EMBL" id="KAI8008461.1"/>
    </source>
</evidence>
<protein>
    <submittedName>
        <fullName evidence="1">UBP1-associated protein 2C</fullName>
    </submittedName>
</protein>
<keyword evidence="2" id="KW-1185">Reference proteome</keyword>
<dbReference type="Proteomes" id="UP001060215">
    <property type="component" value="Chromosome 7"/>
</dbReference>
<gene>
    <name evidence="1" type="ORF">LOK49_LG07G03091</name>
</gene>
<sequence>MDPIKKRKLDENGVALPDSDAGPNQLTVDDARKIIEPFTHEQLLEIVKNAAVRHLDVLDAVRSIADRDPAQRKLFIRGLGWDTTTEKLRSLFSAYGDLDEGVVILDKATGKSKGYGFVTFKHVDGALLALKEPSKKIDGRMTVTQLAAAGIQPTVNPQSGVDVSARKIYAANVPHDMPGDRLLAHFLSYGEIEEGPLGFDKATGKSRGYALFVYKTVEAARASLVDPIKTIDGHQLNCKLAIDGKKGKPEMPVAAPGAGGVQGPTGVPGEAHGNGLGMHHPPSSMPGSLAAQYGVPVGSYGGFSGGLQGHHPLNSSMGGAPGLSSVGGAAAAGPVLSSMGNQAPSSLGASGAYGSGLGGPYGGSHYGGPGSTLYGGLGGGGLGGSGGGFGGVGSGLGGAGRGSSLYGLPPSSASKAIRLEHHPPLEFHLGECTKVAPHTIEIDGLSCQWVFDSSFAVYVFQAARDNLEFLTVAPRRSFGSGLNQTPVAASNVGWTAPSPGCFKANCDVAMENGSTKASIAVLFRNWKGELVDGAVQRLEAQSVMQGEAFAVRKACLMAELLIFLR</sequence>
<comment type="caution">
    <text evidence="1">The sequence shown here is derived from an EMBL/GenBank/DDBJ whole genome shotgun (WGS) entry which is preliminary data.</text>
</comment>
<proteinExistence type="predicted"/>
<organism evidence="1 2">
    <name type="scientific">Camellia lanceoleosa</name>
    <dbReference type="NCBI Taxonomy" id="1840588"/>
    <lineage>
        <taxon>Eukaryota</taxon>
        <taxon>Viridiplantae</taxon>
        <taxon>Streptophyta</taxon>
        <taxon>Embryophyta</taxon>
        <taxon>Tracheophyta</taxon>
        <taxon>Spermatophyta</taxon>
        <taxon>Magnoliopsida</taxon>
        <taxon>eudicotyledons</taxon>
        <taxon>Gunneridae</taxon>
        <taxon>Pentapetalae</taxon>
        <taxon>asterids</taxon>
        <taxon>Ericales</taxon>
        <taxon>Theaceae</taxon>
        <taxon>Camellia</taxon>
    </lineage>
</organism>
<name>A0ACC0H5Z3_9ERIC</name>
<reference evidence="1 2" key="1">
    <citation type="journal article" date="2022" name="Plant J.">
        <title>Chromosome-level genome of Camellia lanceoleosa provides a valuable resource for understanding genome evolution and self-incompatibility.</title>
        <authorList>
            <person name="Gong W."/>
            <person name="Xiao S."/>
            <person name="Wang L."/>
            <person name="Liao Z."/>
            <person name="Chang Y."/>
            <person name="Mo W."/>
            <person name="Hu G."/>
            <person name="Li W."/>
            <person name="Zhao G."/>
            <person name="Zhu H."/>
            <person name="Hu X."/>
            <person name="Ji K."/>
            <person name="Xiang X."/>
            <person name="Song Q."/>
            <person name="Yuan D."/>
            <person name="Jin S."/>
            <person name="Zhang L."/>
        </authorList>
    </citation>
    <scope>NUCLEOTIDE SEQUENCE [LARGE SCALE GENOMIC DNA]</scope>
    <source>
        <strain evidence="1">SQ_2022a</strain>
    </source>
</reference>
<evidence type="ECO:0000313" key="2">
    <source>
        <dbReference type="Proteomes" id="UP001060215"/>
    </source>
</evidence>
<dbReference type="EMBL" id="CM045764">
    <property type="protein sequence ID" value="KAI8008461.1"/>
    <property type="molecule type" value="Genomic_DNA"/>
</dbReference>